<reference evidence="1 2" key="1">
    <citation type="submission" date="2023-11" db="EMBL/GenBank/DDBJ databases">
        <title>Actinomadura monticuli sp. nov., isolated from volcanic ash.</title>
        <authorList>
            <person name="Lee S.D."/>
            <person name="Yang H."/>
            <person name="Kim I.S."/>
        </authorList>
    </citation>
    <scope>NUCLEOTIDE SEQUENCE [LARGE SCALE GENOMIC DNA]</scope>
    <source>
        <strain evidence="1 2">DLS-62</strain>
    </source>
</reference>
<dbReference type="RefSeq" id="WP_371947577.1">
    <property type="nucleotide sequence ID" value="NZ_JAXCEI010000002.1"/>
</dbReference>
<protein>
    <submittedName>
        <fullName evidence="1">Uncharacterized protein</fullName>
    </submittedName>
</protein>
<comment type="caution">
    <text evidence="1">The sequence shown here is derived from an EMBL/GenBank/DDBJ whole genome shotgun (WGS) entry which is preliminary data.</text>
</comment>
<evidence type="ECO:0000313" key="2">
    <source>
        <dbReference type="Proteomes" id="UP001569963"/>
    </source>
</evidence>
<keyword evidence="2" id="KW-1185">Reference proteome</keyword>
<sequence>MTAGAAQARLACPTGFVCFQETAAGGRIVRIAEGQGAYFAGGARVYEATNNTGLTYCVTSTPYDYALRPGQRVARDHTVYRAAPGTGCPF</sequence>
<dbReference type="Proteomes" id="UP001569963">
    <property type="component" value="Unassembled WGS sequence"/>
</dbReference>
<dbReference type="EMBL" id="JAXCEI010000002">
    <property type="protein sequence ID" value="MFA1538237.1"/>
    <property type="molecule type" value="Genomic_DNA"/>
</dbReference>
<proteinExistence type="predicted"/>
<organism evidence="1 2">
    <name type="scientific">Actinomadura monticuli</name>
    <dbReference type="NCBI Taxonomy" id="3097367"/>
    <lineage>
        <taxon>Bacteria</taxon>
        <taxon>Bacillati</taxon>
        <taxon>Actinomycetota</taxon>
        <taxon>Actinomycetes</taxon>
        <taxon>Streptosporangiales</taxon>
        <taxon>Thermomonosporaceae</taxon>
        <taxon>Actinomadura</taxon>
    </lineage>
</organism>
<evidence type="ECO:0000313" key="1">
    <source>
        <dbReference type="EMBL" id="MFA1538237.1"/>
    </source>
</evidence>
<gene>
    <name evidence="1" type="ORF">SM611_04780</name>
</gene>
<name>A0ABV4Q509_9ACTN</name>
<accession>A0ABV4Q509</accession>